<dbReference type="Proteomes" id="UP001236507">
    <property type="component" value="Unassembled WGS sequence"/>
</dbReference>
<evidence type="ECO:0000313" key="3">
    <source>
        <dbReference type="EMBL" id="MDI9858848.1"/>
    </source>
</evidence>
<accession>A0ABT6Y5J9</accession>
<feature type="domain" description="Heavy metal binding" evidence="2">
    <location>
        <begin position="50"/>
        <end position="78"/>
    </location>
</feature>
<dbReference type="PROSITE" id="PS51257">
    <property type="entry name" value="PROKAR_LIPOPROTEIN"/>
    <property type="match status" value="1"/>
</dbReference>
<comment type="caution">
    <text evidence="3">The sequence shown here is derived from an EMBL/GenBank/DDBJ whole genome shotgun (WGS) entry which is preliminary data.</text>
</comment>
<sequence length="79" mass="8310">MKKLLVLAMLATGLASCGQKEAAKEETKTEAVAADSTLHAEAHSDSTKAYKCPMKCEGEKTYAQAGKCPSCGMDLAEVK</sequence>
<proteinExistence type="predicted"/>
<dbReference type="Pfam" id="PF19335">
    <property type="entry name" value="HMBD"/>
    <property type="match status" value="1"/>
</dbReference>
<evidence type="ECO:0000259" key="2">
    <source>
        <dbReference type="Pfam" id="PF19335"/>
    </source>
</evidence>
<evidence type="ECO:0000313" key="4">
    <source>
        <dbReference type="Proteomes" id="UP001236507"/>
    </source>
</evidence>
<feature type="signal peptide" evidence="1">
    <location>
        <begin position="1"/>
        <end position="22"/>
    </location>
</feature>
<gene>
    <name evidence="3" type="ORF">QM524_06495</name>
</gene>
<keyword evidence="1" id="KW-0732">Signal</keyword>
<name>A0ABT6Y5J9_9BACT</name>
<dbReference type="EMBL" id="JASHIF010000004">
    <property type="protein sequence ID" value="MDI9858848.1"/>
    <property type="molecule type" value="Genomic_DNA"/>
</dbReference>
<organism evidence="3 4">
    <name type="scientific">Flectobacillus roseus</name>
    <dbReference type="NCBI Taxonomy" id="502259"/>
    <lineage>
        <taxon>Bacteria</taxon>
        <taxon>Pseudomonadati</taxon>
        <taxon>Bacteroidota</taxon>
        <taxon>Cytophagia</taxon>
        <taxon>Cytophagales</taxon>
        <taxon>Flectobacillaceae</taxon>
        <taxon>Flectobacillus</taxon>
    </lineage>
</organism>
<dbReference type="RefSeq" id="WP_166578578.1">
    <property type="nucleotide sequence ID" value="NZ_JASHIF010000004.1"/>
</dbReference>
<keyword evidence="4" id="KW-1185">Reference proteome</keyword>
<feature type="chain" id="PRO_5046783391" evidence="1">
    <location>
        <begin position="23"/>
        <end position="79"/>
    </location>
</feature>
<protein>
    <submittedName>
        <fullName evidence="3">Heavy metal-binding domain-containing protein</fullName>
    </submittedName>
</protein>
<dbReference type="InterPro" id="IPR045800">
    <property type="entry name" value="HMBD"/>
</dbReference>
<evidence type="ECO:0000256" key="1">
    <source>
        <dbReference type="SAM" id="SignalP"/>
    </source>
</evidence>
<reference evidence="3 4" key="1">
    <citation type="submission" date="2023-05" db="EMBL/GenBank/DDBJ databases">
        <title>Novel species of genus Flectobacillus isolated from stream in China.</title>
        <authorList>
            <person name="Lu H."/>
        </authorList>
    </citation>
    <scope>NUCLEOTIDE SEQUENCE [LARGE SCALE GENOMIC DNA]</scope>
    <source>
        <strain evidence="3 4">KCTC 42575</strain>
    </source>
</reference>